<reference evidence="1" key="1">
    <citation type="submission" date="2018-02" db="EMBL/GenBank/DDBJ databases">
        <title>The genomes of Aspergillus section Nigri reveals drivers in fungal speciation.</title>
        <authorList>
            <consortium name="DOE Joint Genome Institute"/>
            <person name="Vesth T.C."/>
            <person name="Nybo J."/>
            <person name="Theobald S."/>
            <person name="Brandl J."/>
            <person name="Frisvad J.C."/>
            <person name="Nielsen K.F."/>
            <person name="Lyhne E.K."/>
            <person name="Kogle M.E."/>
            <person name="Kuo A."/>
            <person name="Riley R."/>
            <person name="Clum A."/>
            <person name="Nolan M."/>
            <person name="Lipzen A."/>
            <person name="Salamov A."/>
            <person name="Henrissat B."/>
            <person name="Wiebenga A."/>
            <person name="De vries R.P."/>
            <person name="Grigoriev I.V."/>
            <person name="Mortensen U.H."/>
            <person name="Andersen M.R."/>
            <person name="Baker S.E."/>
        </authorList>
    </citation>
    <scope>NUCLEOTIDE SEQUENCE</scope>
    <source>
        <strain evidence="1">CBS 121060</strain>
    </source>
</reference>
<organism evidence="1 2">
    <name type="scientific">Aspergillus aculeatinus CBS 121060</name>
    <dbReference type="NCBI Taxonomy" id="1448322"/>
    <lineage>
        <taxon>Eukaryota</taxon>
        <taxon>Fungi</taxon>
        <taxon>Dikarya</taxon>
        <taxon>Ascomycota</taxon>
        <taxon>Pezizomycotina</taxon>
        <taxon>Eurotiomycetes</taxon>
        <taxon>Eurotiomycetidae</taxon>
        <taxon>Eurotiales</taxon>
        <taxon>Aspergillaceae</taxon>
        <taxon>Aspergillus</taxon>
        <taxon>Aspergillus subgen. Circumdati</taxon>
    </lineage>
</organism>
<dbReference type="Proteomes" id="UP000249661">
    <property type="component" value="Unassembled WGS sequence"/>
</dbReference>
<accession>A0ACD1GZL9</accession>
<protein>
    <submittedName>
        <fullName evidence="1">Uncharacterized protein</fullName>
    </submittedName>
</protein>
<keyword evidence="2" id="KW-1185">Reference proteome</keyword>
<proteinExistence type="predicted"/>
<dbReference type="EMBL" id="KZ824979">
    <property type="protein sequence ID" value="RAH66778.1"/>
    <property type="molecule type" value="Genomic_DNA"/>
</dbReference>
<gene>
    <name evidence="1" type="ORF">BO66DRAFT_394289</name>
</gene>
<sequence length="57" mass="6638">MSFLDDCWEVAVFLVLSFSLLPVSADLFLFLRAKWFSVSSDYRNACVCMREVYVFLS</sequence>
<evidence type="ECO:0000313" key="1">
    <source>
        <dbReference type="EMBL" id="RAH66778.1"/>
    </source>
</evidence>
<name>A0ACD1GZL9_9EURO</name>
<evidence type="ECO:0000313" key="2">
    <source>
        <dbReference type="Proteomes" id="UP000249661"/>
    </source>
</evidence>